<dbReference type="Pfam" id="PF13847">
    <property type="entry name" value="Methyltransf_31"/>
    <property type="match status" value="1"/>
</dbReference>
<evidence type="ECO:0000313" key="3">
    <source>
        <dbReference type="Proteomes" id="UP000789405"/>
    </source>
</evidence>
<proteinExistence type="predicted"/>
<dbReference type="OrthoDB" id="271595at2759"/>
<dbReference type="AlphaFoldDB" id="A0A9N9JKN0"/>
<dbReference type="SUPFAM" id="SSF53335">
    <property type="entry name" value="S-adenosyl-L-methionine-dependent methyltransferases"/>
    <property type="match status" value="1"/>
</dbReference>
<dbReference type="EMBL" id="CAJVPY010024362">
    <property type="protein sequence ID" value="CAG8786579.1"/>
    <property type="molecule type" value="Genomic_DNA"/>
</dbReference>
<name>A0A9N9JKN0_9GLOM</name>
<protein>
    <submittedName>
        <fullName evidence="2">11057_t:CDS:1</fullName>
    </submittedName>
</protein>
<dbReference type="Gene3D" id="3.40.50.150">
    <property type="entry name" value="Vaccinia Virus protein VP39"/>
    <property type="match status" value="1"/>
</dbReference>
<dbReference type="InterPro" id="IPR029063">
    <property type="entry name" value="SAM-dependent_MTases_sf"/>
</dbReference>
<feature type="domain" description="Methyltransferase" evidence="1">
    <location>
        <begin position="64"/>
        <end position="160"/>
    </location>
</feature>
<evidence type="ECO:0000259" key="1">
    <source>
        <dbReference type="Pfam" id="PF13847"/>
    </source>
</evidence>
<accession>A0A9N9JKN0</accession>
<comment type="caution">
    <text evidence="2">The sequence shown here is derived from an EMBL/GenBank/DDBJ whole genome shotgun (WGS) entry which is preliminary data.</text>
</comment>
<organism evidence="2 3">
    <name type="scientific">Dentiscutata erythropus</name>
    <dbReference type="NCBI Taxonomy" id="1348616"/>
    <lineage>
        <taxon>Eukaryota</taxon>
        <taxon>Fungi</taxon>
        <taxon>Fungi incertae sedis</taxon>
        <taxon>Mucoromycota</taxon>
        <taxon>Glomeromycotina</taxon>
        <taxon>Glomeromycetes</taxon>
        <taxon>Diversisporales</taxon>
        <taxon>Gigasporaceae</taxon>
        <taxon>Dentiscutata</taxon>
    </lineage>
</organism>
<dbReference type="Proteomes" id="UP000789405">
    <property type="component" value="Unassembled WGS sequence"/>
</dbReference>
<dbReference type="InterPro" id="IPR025714">
    <property type="entry name" value="Methyltranfer_dom"/>
</dbReference>
<evidence type="ECO:0000313" key="2">
    <source>
        <dbReference type="EMBL" id="CAG8786579.1"/>
    </source>
</evidence>
<sequence length="222" mass="25824">MSNLKTLDSVTGKHDSYAWVSTFNELFDSKYTTLHQLAGWFDIEDSEIWEKYVLDIVQEYVKEGHHVFEAGFDGSDRAIQHLRHAVVNANNNNFFVGTIPDALSVIESGQYDVTISHSVFQYMSKQNALLAVDEMLRITKPGGVVIIGDICDEAYKEDTESAMKQHWGEDYQSKLPGYLYLSKSFWKCYEDRCDVLVRNSSVEEYWRRESRYITYLRKRIQV</sequence>
<reference evidence="2" key="1">
    <citation type="submission" date="2021-06" db="EMBL/GenBank/DDBJ databases">
        <authorList>
            <person name="Kallberg Y."/>
            <person name="Tangrot J."/>
            <person name="Rosling A."/>
        </authorList>
    </citation>
    <scope>NUCLEOTIDE SEQUENCE</scope>
    <source>
        <strain evidence="2">MA453B</strain>
    </source>
</reference>
<gene>
    <name evidence="2" type="ORF">DERYTH_LOCUS20533</name>
</gene>
<keyword evidence="3" id="KW-1185">Reference proteome</keyword>